<evidence type="ECO:0000313" key="3">
    <source>
        <dbReference type="Proteomes" id="UP000294530"/>
    </source>
</evidence>
<accession>A0A976FQA3</accession>
<dbReference type="OrthoDB" id="120945at2759"/>
<dbReference type="Gene3D" id="2.40.70.10">
    <property type="entry name" value="Acid Proteases"/>
    <property type="match status" value="1"/>
</dbReference>
<dbReference type="RefSeq" id="XP_067820649.1">
    <property type="nucleotide sequence ID" value="XM_067966412.1"/>
</dbReference>
<comment type="caution">
    <text evidence="2">The sequence shown here is derived from an EMBL/GenBank/DDBJ whole genome shotgun (WGS) entry which is preliminary data.</text>
</comment>
<feature type="compositionally biased region" description="Basic and acidic residues" evidence="1">
    <location>
        <begin position="69"/>
        <end position="87"/>
    </location>
</feature>
<feature type="region of interest" description="Disordered" evidence="1">
    <location>
        <begin position="62"/>
        <end position="93"/>
    </location>
</feature>
<protein>
    <submittedName>
        <fullName evidence="2">Uncharacterized protein</fullName>
    </submittedName>
</protein>
<dbReference type="KEGG" id="blac:94352083"/>
<proteinExistence type="predicted"/>
<keyword evidence="3" id="KW-1185">Reference proteome</keyword>
<dbReference type="AlphaFoldDB" id="A0A976FQA3"/>
<organism evidence="2 3">
    <name type="scientific">Bremia lactucae</name>
    <name type="common">Lettuce downy mildew</name>
    <dbReference type="NCBI Taxonomy" id="4779"/>
    <lineage>
        <taxon>Eukaryota</taxon>
        <taxon>Sar</taxon>
        <taxon>Stramenopiles</taxon>
        <taxon>Oomycota</taxon>
        <taxon>Peronosporomycetes</taxon>
        <taxon>Peronosporales</taxon>
        <taxon>Peronosporaceae</taxon>
        <taxon>Bremia</taxon>
    </lineage>
</organism>
<dbReference type="GeneID" id="94352083"/>
<gene>
    <name evidence="2" type="ORF">CCR75_008360</name>
</gene>
<reference evidence="2 3" key="1">
    <citation type="journal article" date="2021" name="Genome Biol.">
        <title>AFLAP: assembly-free linkage analysis pipeline using k-mers from genome sequencing data.</title>
        <authorList>
            <person name="Fletcher K."/>
            <person name="Zhang L."/>
            <person name="Gil J."/>
            <person name="Han R."/>
            <person name="Cavanaugh K."/>
            <person name="Michelmore R."/>
        </authorList>
    </citation>
    <scope>NUCLEOTIDE SEQUENCE [LARGE SCALE GENOMIC DNA]</scope>
    <source>
        <strain evidence="2 3">SF5</strain>
    </source>
</reference>
<evidence type="ECO:0000256" key="1">
    <source>
        <dbReference type="SAM" id="MobiDB-lite"/>
    </source>
</evidence>
<evidence type="ECO:0000313" key="2">
    <source>
        <dbReference type="EMBL" id="TDH71150.1"/>
    </source>
</evidence>
<dbReference type="InterPro" id="IPR021109">
    <property type="entry name" value="Peptidase_aspartic_dom_sf"/>
</dbReference>
<dbReference type="EMBL" id="SHOA02000004">
    <property type="protein sequence ID" value="TDH71150.1"/>
    <property type="molecule type" value="Genomic_DNA"/>
</dbReference>
<name>A0A976FQA3_BRELC</name>
<sequence length="93" mass="10861">MMQVDFGYDQVVHRPVELEMNLIIPGFPLTVGTFQVMPVPENKDVILGMTWLREQNLDIDWDTGRVSPRSKENYSEEAQLRLPERRPVQRIHG</sequence>
<dbReference type="Proteomes" id="UP000294530">
    <property type="component" value="Unassembled WGS sequence"/>
</dbReference>